<evidence type="ECO:0000259" key="5">
    <source>
        <dbReference type="PROSITE" id="PS50893"/>
    </source>
</evidence>
<evidence type="ECO:0000256" key="2">
    <source>
        <dbReference type="ARBA" id="ARBA00022448"/>
    </source>
</evidence>
<dbReference type="Proteomes" id="UP000657006">
    <property type="component" value="Unassembled WGS sequence"/>
</dbReference>
<keyword evidence="4 6" id="KW-0067">ATP-binding</keyword>
<dbReference type="PROSITE" id="PS00211">
    <property type="entry name" value="ABC_TRANSPORTER_1"/>
    <property type="match status" value="1"/>
</dbReference>
<comment type="caution">
    <text evidence="6">The sequence shown here is derived from an EMBL/GenBank/DDBJ whole genome shotgun (WGS) entry which is preliminary data.</text>
</comment>
<dbReference type="SMART" id="SM00382">
    <property type="entry name" value="AAA"/>
    <property type="match status" value="1"/>
</dbReference>
<dbReference type="GO" id="GO:0005524">
    <property type="term" value="F:ATP binding"/>
    <property type="evidence" value="ECO:0007669"/>
    <property type="project" value="UniProtKB-KW"/>
</dbReference>
<comment type="similarity">
    <text evidence="1">Belongs to the ABC transporter superfamily.</text>
</comment>
<dbReference type="InterPro" id="IPR003593">
    <property type="entry name" value="AAA+_ATPase"/>
</dbReference>
<dbReference type="GO" id="GO:0016887">
    <property type="term" value="F:ATP hydrolysis activity"/>
    <property type="evidence" value="ECO:0007669"/>
    <property type="project" value="InterPro"/>
</dbReference>
<dbReference type="PANTHER" id="PTHR42798:SF2">
    <property type="entry name" value="ABC TRANSPORTER ATP-BINDING PROTEIN MG467-RELATED"/>
    <property type="match status" value="1"/>
</dbReference>
<organism evidence="6 7">
    <name type="scientific">Bianquea renquensis</name>
    <dbReference type="NCBI Taxonomy" id="2763661"/>
    <lineage>
        <taxon>Bacteria</taxon>
        <taxon>Bacillati</taxon>
        <taxon>Bacillota</taxon>
        <taxon>Clostridia</taxon>
        <taxon>Eubacteriales</taxon>
        <taxon>Bianqueaceae</taxon>
        <taxon>Bianquea</taxon>
    </lineage>
</organism>
<dbReference type="AlphaFoldDB" id="A0A926DW19"/>
<evidence type="ECO:0000256" key="3">
    <source>
        <dbReference type="ARBA" id="ARBA00022741"/>
    </source>
</evidence>
<evidence type="ECO:0000313" key="7">
    <source>
        <dbReference type="Proteomes" id="UP000657006"/>
    </source>
</evidence>
<evidence type="ECO:0000256" key="4">
    <source>
        <dbReference type="ARBA" id="ARBA00022840"/>
    </source>
</evidence>
<dbReference type="GO" id="GO:0098796">
    <property type="term" value="C:membrane protein complex"/>
    <property type="evidence" value="ECO:0007669"/>
    <property type="project" value="UniProtKB-ARBA"/>
</dbReference>
<evidence type="ECO:0000313" key="6">
    <source>
        <dbReference type="EMBL" id="MBC8544454.1"/>
    </source>
</evidence>
<dbReference type="CDD" id="cd03255">
    <property type="entry name" value="ABC_MJ0796_LolCDE_FtsE"/>
    <property type="match status" value="1"/>
</dbReference>
<dbReference type="GO" id="GO:0022857">
    <property type="term" value="F:transmembrane transporter activity"/>
    <property type="evidence" value="ECO:0007669"/>
    <property type="project" value="UniProtKB-ARBA"/>
</dbReference>
<dbReference type="FunFam" id="3.40.50.300:FF:000032">
    <property type="entry name" value="Export ABC transporter ATP-binding protein"/>
    <property type="match status" value="1"/>
</dbReference>
<dbReference type="RefSeq" id="WP_177717023.1">
    <property type="nucleotide sequence ID" value="NZ_JACRSQ010000022.1"/>
</dbReference>
<dbReference type="Gene3D" id="3.40.50.300">
    <property type="entry name" value="P-loop containing nucleotide triphosphate hydrolases"/>
    <property type="match status" value="1"/>
</dbReference>
<name>A0A926DW19_9FIRM</name>
<dbReference type="EMBL" id="JACRSQ010000022">
    <property type="protein sequence ID" value="MBC8544454.1"/>
    <property type="molecule type" value="Genomic_DNA"/>
</dbReference>
<reference evidence="6" key="1">
    <citation type="submission" date="2020-08" db="EMBL/GenBank/DDBJ databases">
        <title>Genome public.</title>
        <authorList>
            <person name="Liu C."/>
            <person name="Sun Q."/>
        </authorList>
    </citation>
    <scope>NUCLEOTIDE SEQUENCE</scope>
    <source>
        <strain evidence="6">NSJ-32</strain>
    </source>
</reference>
<dbReference type="InterPro" id="IPR017871">
    <property type="entry name" value="ABC_transporter-like_CS"/>
</dbReference>
<dbReference type="InterPro" id="IPR017911">
    <property type="entry name" value="MacB-like_ATP-bd"/>
</dbReference>
<sequence>MFIEMRDAVKQYGHGEAAVRALDRASFSMKKGKIGVILGASGSGKSTLMNMIGGIDKLDSGRIMVDNCDISQYSRKQLVGYRREKIGFVFQFYNLIPNLTARENIETTRDIAVNESIDIDEIMDTLNMTSFANRYPSELSGGQQQRVAIARAIAKNPALLLCDELTGALDSKSSKDVLSYIEKINREYGTTVLIITHNEAIQQMADMVIHVKDGRVVSQEENDNKISAQQLAL</sequence>
<protein>
    <submittedName>
        <fullName evidence="6">ABC transporter ATP-binding protein</fullName>
    </submittedName>
</protein>
<proteinExistence type="inferred from homology"/>
<dbReference type="PROSITE" id="PS50893">
    <property type="entry name" value="ABC_TRANSPORTER_2"/>
    <property type="match status" value="1"/>
</dbReference>
<gene>
    <name evidence="6" type="ORF">H8730_12980</name>
</gene>
<keyword evidence="2" id="KW-0813">Transport</keyword>
<dbReference type="InterPro" id="IPR003439">
    <property type="entry name" value="ABC_transporter-like_ATP-bd"/>
</dbReference>
<feature type="domain" description="ABC transporter" evidence="5">
    <location>
        <begin position="3"/>
        <end position="233"/>
    </location>
</feature>
<accession>A0A926DW19</accession>
<keyword evidence="3" id="KW-0547">Nucleotide-binding</keyword>
<keyword evidence="7" id="KW-1185">Reference proteome</keyword>
<dbReference type="InterPro" id="IPR027417">
    <property type="entry name" value="P-loop_NTPase"/>
</dbReference>
<dbReference type="Pfam" id="PF00005">
    <property type="entry name" value="ABC_tran"/>
    <property type="match status" value="1"/>
</dbReference>
<dbReference type="PANTHER" id="PTHR42798">
    <property type="entry name" value="LIPOPROTEIN-RELEASING SYSTEM ATP-BINDING PROTEIN LOLD"/>
    <property type="match status" value="1"/>
</dbReference>
<dbReference type="SUPFAM" id="SSF52540">
    <property type="entry name" value="P-loop containing nucleoside triphosphate hydrolases"/>
    <property type="match status" value="1"/>
</dbReference>
<evidence type="ECO:0000256" key="1">
    <source>
        <dbReference type="ARBA" id="ARBA00005417"/>
    </source>
</evidence>